<gene>
    <name evidence="4" type="ORF">GXY80_01595</name>
</gene>
<dbReference type="AlphaFoldDB" id="A0A971M2N9"/>
<proteinExistence type="inferred from homology"/>
<dbReference type="Gene3D" id="1.10.530.10">
    <property type="match status" value="1"/>
</dbReference>
<dbReference type="PANTHER" id="PTHR37423">
    <property type="entry name" value="SOLUBLE LYTIC MUREIN TRANSGLYCOSYLASE-RELATED"/>
    <property type="match status" value="1"/>
</dbReference>
<dbReference type="Pfam" id="PF01464">
    <property type="entry name" value="SLT"/>
    <property type="match status" value="1"/>
</dbReference>
<dbReference type="InterPro" id="IPR023346">
    <property type="entry name" value="Lysozyme-like_dom_sf"/>
</dbReference>
<keyword evidence="2" id="KW-0732">Signal</keyword>
<evidence type="ECO:0000256" key="2">
    <source>
        <dbReference type="SAM" id="SignalP"/>
    </source>
</evidence>
<dbReference type="SUPFAM" id="SSF53955">
    <property type="entry name" value="Lysozyme-like"/>
    <property type="match status" value="1"/>
</dbReference>
<comment type="caution">
    <text evidence="4">The sequence shown here is derived from an EMBL/GenBank/DDBJ whole genome shotgun (WGS) entry which is preliminary data.</text>
</comment>
<name>A0A971M2N9_9BACT</name>
<dbReference type="Proteomes" id="UP000777265">
    <property type="component" value="Unassembled WGS sequence"/>
</dbReference>
<protein>
    <submittedName>
        <fullName evidence="4">Lytic transglycosylase domain-containing protein</fullName>
    </submittedName>
</protein>
<dbReference type="PANTHER" id="PTHR37423:SF2">
    <property type="entry name" value="MEMBRANE-BOUND LYTIC MUREIN TRANSGLYCOSYLASE C"/>
    <property type="match status" value="1"/>
</dbReference>
<evidence type="ECO:0000256" key="1">
    <source>
        <dbReference type="ARBA" id="ARBA00007734"/>
    </source>
</evidence>
<feature type="signal peptide" evidence="2">
    <location>
        <begin position="1"/>
        <end position="25"/>
    </location>
</feature>
<feature type="domain" description="Transglycosylase SLT" evidence="3">
    <location>
        <begin position="74"/>
        <end position="177"/>
    </location>
</feature>
<dbReference type="CDD" id="cd16896">
    <property type="entry name" value="LT_Slt70-like"/>
    <property type="match status" value="1"/>
</dbReference>
<reference evidence="4" key="2">
    <citation type="submission" date="2020-01" db="EMBL/GenBank/DDBJ databases">
        <authorList>
            <person name="Campanaro S."/>
        </authorList>
    </citation>
    <scope>NUCLEOTIDE SEQUENCE</scope>
    <source>
        <strain evidence="4">AS06rmzACSIP_7</strain>
    </source>
</reference>
<comment type="similarity">
    <text evidence="1">Belongs to the transglycosylase Slt family.</text>
</comment>
<evidence type="ECO:0000259" key="3">
    <source>
        <dbReference type="Pfam" id="PF01464"/>
    </source>
</evidence>
<reference evidence="4" key="1">
    <citation type="journal article" date="2020" name="Biotechnol. Biofuels">
        <title>New insights from the biogas microbiome by comprehensive genome-resolved metagenomics of nearly 1600 species originating from multiple anaerobic digesters.</title>
        <authorList>
            <person name="Campanaro S."/>
            <person name="Treu L."/>
            <person name="Rodriguez-R L.M."/>
            <person name="Kovalovszki A."/>
            <person name="Ziels R.M."/>
            <person name="Maus I."/>
            <person name="Zhu X."/>
            <person name="Kougias P.G."/>
            <person name="Basile A."/>
            <person name="Luo G."/>
            <person name="Schluter A."/>
            <person name="Konstantinidis K.T."/>
            <person name="Angelidaki I."/>
        </authorList>
    </citation>
    <scope>NUCLEOTIDE SEQUENCE</scope>
    <source>
        <strain evidence="4">AS06rmzACSIP_7</strain>
    </source>
</reference>
<feature type="chain" id="PRO_5037709079" evidence="2">
    <location>
        <begin position="26"/>
        <end position="183"/>
    </location>
</feature>
<evidence type="ECO:0000313" key="4">
    <source>
        <dbReference type="EMBL" id="NLW34164.1"/>
    </source>
</evidence>
<sequence>MPVQKRLVLSTASVMVLLCFTFVSVHPTSVAHRERVKKEEIVPQIISHVQDQNVNLEEDELKTIAEMVYDESIKCGVDYRLVLAIMKVESNFKQNAVSEQGARGLLQVKPSLAKYIAPDAGVKWRGDKTLDEPDKNIKIGVHFFSKLVEDFDKNITMALHAYHVGPTRLRTILTEKRSHRNAI</sequence>
<evidence type="ECO:0000313" key="5">
    <source>
        <dbReference type="Proteomes" id="UP000777265"/>
    </source>
</evidence>
<organism evidence="4 5">
    <name type="scientific">Syntrophorhabdus aromaticivorans</name>
    <dbReference type="NCBI Taxonomy" id="328301"/>
    <lineage>
        <taxon>Bacteria</taxon>
        <taxon>Pseudomonadati</taxon>
        <taxon>Thermodesulfobacteriota</taxon>
        <taxon>Syntrophorhabdia</taxon>
        <taxon>Syntrophorhabdales</taxon>
        <taxon>Syntrophorhabdaceae</taxon>
        <taxon>Syntrophorhabdus</taxon>
    </lineage>
</organism>
<accession>A0A971M2N9</accession>
<dbReference type="EMBL" id="JAAYEE010000028">
    <property type="protein sequence ID" value="NLW34164.1"/>
    <property type="molecule type" value="Genomic_DNA"/>
</dbReference>
<dbReference type="InterPro" id="IPR008258">
    <property type="entry name" value="Transglycosylase_SLT_dom_1"/>
</dbReference>